<dbReference type="RefSeq" id="YP_009778003.1">
    <property type="nucleotide sequence ID" value="NC_047709.1"/>
</dbReference>
<evidence type="ECO:0000256" key="1">
    <source>
        <dbReference type="SAM" id="MobiDB-lite"/>
    </source>
</evidence>
<evidence type="ECO:0000313" key="3">
    <source>
        <dbReference type="Proteomes" id="UP000505248"/>
    </source>
</evidence>
<accession>A0A6S4P9D4</accession>
<protein>
    <submittedName>
        <fullName evidence="2">Uncharacterized protein</fullName>
    </submittedName>
</protein>
<name>A0A6S4P9D4_9CAUD</name>
<feature type="region of interest" description="Disordered" evidence="1">
    <location>
        <begin position="47"/>
        <end position="68"/>
    </location>
</feature>
<sequence>MENVESHDDNFFIKNAVLCWLHHYGDQGHRWNDVYKELAERDVYISMEPDAKPKPRPARRRVTKPKAA</sequence>
<evidence type="ECO:0000313" key="2">
    <source>
        <dbReference type="EMBL" id="BAQ93945.1"/>
    </source>
</evidence>
<keyword evidence="3" id="KW-1185">Reference proteome</keyword>
<dbReference type="GeneID" id="55412093"/>
<proteinExistence type="predicted"/>
<dbReference type="KEGG" id="vg:55412093"/>
<dbReference type="Proteomes" id="UP000505248">
    <property type="component" value="Segment"/>
</dbReference>
<dbReference type="EMBL" id="AP013538">
    <property type="protein sequence ID" value="BAQ93945.1"/>
    <property type="molecule type" value="Genomic_DNA"/>
</dbReference>
<feature type="compositionally biased region" description="Basic residues" evidence="1">
    <location>
        <begin position="54"/>
        <end position="68"/>
    </location>
</feature>
<organism evidence="2 3">
    <name type="scientific">uncultured phage_MedDCM-OCT-S45-C4</name>
    <dbReference type="NCBI Taxonomy" id="2740801"/>
    <lineage>
        <taxon>Viruses</taxon>
        <taxon>Duplodnaviria</taxon>
        <taxon>Heunggongvirae</taxon>
        <taxon>Uroviricota</taxon>
        <taxon>Caudoviricetes</taxon>
        <taxon>Autographivirales</taxon>
        <taxon>Ashivirus</taxon>
        <taxon>Ashivirus S45C4</taxon>
    </lineage>
</organism>
<reference evidence="2 3" key="1">
    <citation type="journal article" date="2013" name="PLoS Genet.">
        <title>Expanding the Marine Virosphere Using Metagenomics.</title>
        <authorList>
            <person name="Mizuno C.M."/>
            <person name="Rodriguez-Valera F."/>
            <person name="Kimes N.E."/>
            <person name="Ghai R."/>
        </authorList>
    </citation>
    <scope>NUCLEOTIDE SEQUENCE [LARGE SCALE GENOMIC DNA]</scope>
    <source>
        <strain evidence="2">UvMED-CGR-U-MedDCM-OCT-S45-C4</strain>
    </source>
</reference>